<dbReference type="RefSeq" id="WP_244056957.1">
    <property type="nucleotide sequence ID" value="NZ_BQXH01000030.1"/>
</dbReference>
<proteinExistence type="predicted"/>
<dbReference type="Proteomes" id="UP001055149">
    <property type="component" value="Unassembled WGS sequence"/>
</dbReference>
<organism evidence="1 2">
    <name type="scientific">Ligilactobacillus pabuli</name>
    <dbReference type="NCBI Taxonomy" id="2886039"/>
    <lineage>
        <taxon>Bacteria</taxon>
        <taxon>Bacillati</taxon>
        <taxon>Bacillota</taxon>
        <taxon>Bacilli</taxon>
        <taxon>Lactobacillales</taxon>
        <taxon>Lactobacillaceae</taxon>
        <taxon>Ligilactobacillus</taxon>
    </lineage>
</organism>
<keyword evidence="2" id="KW-1185">Reference proteome</keyword>
<dbReference type="EMBL" id="BQXH01000030">
    <property type="protein sequence ID" value="GKS82380.1"/>
    <property type="molecule type" value="Genomic_DNA"/>
</dbReference>
<comment type="caution">
    <text evidence="1">The sequence shown here is derived from an EMBL/GenBank/DDBJ whole genome shotgun (WGS) entry which is preliminary data.</text>
</comment>
<sequence>MHADENQQPQDPRFSGFMQKQFDLFQQKQQIFIEYLGVPQPLSACLKESAHAAGMFAAMDLLRNAQDRLDESGTFILSEEDTVEIDRLHDRLLDFISQQIFPNFDERLIDLPADETTALIETAYNDGLEAILNQG</sequence>
<name>A0ABQ5JPC3_9LACO</name>
<evidence type="ECO:0000313" key="2">
    <source>
        <dbReference type="Proteomes" id="UP001055149"/>
    </source>
</evidence>
<accession>A0ABQ5JPC3</accession>
<evidence type="ECO:0000313" key="1">
    <source>
        <dbReference type="EMBL" id="GKS82380.1"/>
    </source>
</evidence>
<protein>
    <submittedName>
        <fullName evidence="1">Uncharacterized protein</fullName>
    </submittedName>
</protein>
<gene>
    <name evidence="1" type="ORF">LPAF129_20660</name>
</gene>
<reference evidence="1" key="1">
    <citation type="journal article" date="2022" name="Int. J. Syst. Evol. Microbiol.">
        <title>A novel species of lactic acid bacteria, Ligilactobacillus pabuli sp. nov., isolated from alfalfa silage.</title>
        <authorList>
            <person name="Tohno M."/>
            <person name="Tanizawa Y."/>
            <person name="Sawada H."/>
            <person name="Sakamoto M."/>
            <person name="Ohkuma M."/>
            <person name="Kobayashi H."/>
        </authorList>
    </citation>
    <scope>NUCLEOTIDE SEQUENCE</scope>
    <source>
        <strain evidence="1">AF129</strain>
    </source>
</reference>